<gene>
    <name evidence="1" type="ORF">NliqN6_5327</name>
</gene>
<comment type="caution">
    <text evidence="1">The sequence shown here is derived from an EMBL/GenBank/DDBJ whole genome shotgun (WGS) entry which is preliminary data.</text>
</comment>
<keyword evidence="2" id="KW-1185">Reference proteome</keyword>
<accession>A0A8H3TXA9</accession>
<dbReference type="Proteomes" id="UP000620104">
    <property type="component" value="Unassembled WGS sequence"/>
</dbReference>
<organism evidence="1 2">
    <name type="scientific">Naganishia liquefaciens</name>
    <dbReference type="NCBI Taxonomy" id="104408"/>
    <lineage>
        <taxon>Eukaryota</taxon>
        <taxon>Fungi</taxon>
        <taxon>Dikarya</taxon>
        <taxon>Basidiomycota</taxon>
        <taxon>Agaricomycotina</taxon>
        <taxon>Tremellomycetes</taxon>
        <taxon>Filobasidiales</taxon>
        <taxon>Filobasidiaceae</taxon>
        <taxon>Naganishia</taxon>
    </lineage>
</organism>
<proteinExistence type="predicted"/>
<name>A0A8H3TXA9_9TREE</name>
<evidence type="ECO:0000313" key="2">
    <source>
        <dbReference type="Proteomes" id="UP000620104"/>
    </source>
</evidence>
<dbReference type="EMBL" id="BLZA01000032">
    <property type="protein sequence ID" value="GHJ88925.1"/>
    <property type="molecule type" value="Genomic_DNA"/>
</dbReference>
<reference evidence="1" key="1">
    <citation type="submission" date="2020-07" db="EMBL/GenBank/DDBJ databases">
        <title>Draft Genome Sequence of a Deep-Sea Yeast, Naganishia (Cryptococcus) liquefaciens strain N6.</title>
        <authorList>
            <person name="Han Y.W."/>
            <person name="Kajitani R."/>
            <person name="Morimoto H."/>
            <person name="Parhat M."/>
            <person name="Tsubouchi H."/>
            <person name="Bakenova O."/>
            <person name="Ogata M."/>
            <person name="Argunhan B."/>
            <person name="Aoki R."/>
            <person name="Kajiwara S."/>
            <person name="Itoh T."/>
            <person name="Iwasaki H."/>
        </authorList>
    </citation>
    <scope>NUCLEOTIDE SEQUENCE</scope>
    <source>
        <strain evidence="1">N6</strain>
    </source>
</reference>
<evidence type="ECO:0000313" key="1">
    <source>
        <dbReference type="EMBL" id="GHJ88925.1"/>
    </source>
</evidence>
<sequence length="132" mass="14115">MSPDGRSPLFPHSNCITITTDTYVHNDKKDNMALDSNCSIKSPPPFDPDAFGSTTSAVGHSGADLIQASGATFTADVCAGSPHSTELDVVDMHVQRLALEVVSDEDACSWINILLSQTPQRVDAQPRTSRTL</sequence>
<protein>
    <submittedName>
        <fullName evidence="1">Uncharacterized protein</fullName>
    </submittedName>
</protein>
<dbReference type="AlphaFoldDB" id="A0A8H3TXA9"/>